<dbReference type="GO" id="GO:0007034">
    <property type="term" value="P:vacuolar transport"/>
    <property type="evidence" value="ECO:0007669"/>
    <property type="project" value="InterPro"/>
</dbReference>
<evidence type="ECO:0000313" key="3">
    <source>
        <dbReference type="EMBL" id="OQV12620.1"/>
    </source>
</evidence>
<feature type="region of interest" description="Disordered" evidence="2">
    <location>
        <begin position="18"/>
        <end position="39"/>
    </location>
</feature>
<sequence>MAFSGLFGKKKPDIKEEIKVQDKSLRHTQRDLDRDRRELERREKQLELDIKKMAKDGKNNEGVKILVKQLLALRKQKTRSMTANSQITGIRMQGKTMASNVKMSEAMASTTTAMHNMNESLSPQQVGQIMQDFSKESAKMDMSEEMINDTLDDILTESGDEGEEDAVMNRILDEIGIEIKGQISKAPAPSKARLGEAAKAKQKQSVDEEADEIEKQLARLRAD</sequence>
<dbReference type="EMBL" id="MTYJ01000140">
    <property type="protein sequence ID" value="OQV12620.1"/>
    <property type="molecule type" value="Genomic_DNA"/>
</dbReference>
<dbReference type="AlphaFoldDB" id="A0A1W0WBR7"/>
<keyword evidence="4" id="KW-1185">Reference proteome</keyword>
<accession>A0A1W0WBR7</accession>
<evidence type="ECO:0000256" key="2">
    <source>
        <dbReference type="SAM" id="MobiDB-lite"/>
    </source>
</evidence>
<comment type="similarity">
    <text evidence="1">Belongs to the SNF7 family.</text>
</comment>
<dbReference type="OrthoDB" id="5594417at2759"/>
<evidence type="ECO:0000256" key="1">
    <source>
        <dbReference type="ARBA" id="ARBA00006190"/>
    </source>
</evidence>
<name>A0A1W0WBR7_HYPEX</name>
<comment type="caution">
    <text evidence="3">The sequence shown here is derived from an EMBL/GenBank/DDBJ whole genome shotgun (WGS) entry which is preliminary data.</text>
</comment>
<dbReference type="PANTHER" id="PTHR10476">
    <property type="entry name" value="CHARGED MULTIVESICULAR BODY PROTEIN"/>
    <property type="match status" value="1"/>
</dbReference>
<evidence type="ECO:0000313" key="4">
    <source>
        <dbReference type="Proteomes" id="UP000192578"/>
    </source>
</evidence>
<dbReference type="Proteomes" id="UP000192578">
    <property type="component" value="Unassembled WGS sequence"/>
</dbReference>
<protein>
    <submittedName>
        <fullName evidence="3">Charged multivesicular body protein 2b</fullName>
    </submittedName>
</protein>
<proteinExistence type="inferred from homology"/>
<dbReference type="InterPro" id="IPR005024">
    <property type="entry name" value="Snf7_fam"/>
</dbReference>
<gene>
    <name evidence="3" type="ORF">BV898_13110</name>
</gene>
<organism evidence="3 4">
    <name type="scientific">Hypsibius exemplaris</name>
    <name type="common">Freshwater tardigrade</name>
    <dbReference type="NCBI Taxonomy" id="2072580"/>
    <lineage>
        <taxon>Eukaryota</taxon>
        <taxon>Metazoa</taxon>
        <taxon>Ecdysozoa</taxon>
        <taxon>Tardigrada</taxon>
        <taxon>Eutardigrada</taxon>
        <taxon>Parachela</taxon>
        <taxon>Hypsibioidea</taxon>
        <taxon>Hypsibiidae</taxon>
        <taxon>Hypsibius</taxon>
    </lineage>
</organism>
<feature type="region of interest" description="Disordered" evidence="2">
    <location>
        <begin position="184"/>
        <end position="210"/>
    </location>
</feature>
<dbReference type="Pfam" id="PF03357">
    <property type="entry name" value="Snf7"/>
    <property type="match status" value="1"/>
</dbReference>
<reference evidence="4" key="1">
    <citation type="submission" date="2017-01" db="EMBL/GenBank/DDBJ databases">
        <title>Comparative genomics of anhydrobiosis in the tardigrade Hypsibius dujardini.</title>
        <authorList>
            <person name="Yoshida Y."/>
            <person name="Koutsovoulos G."/>
            <person name="Laetsch D."/>
            <person name="Stevens L."/>
            <person name="Kumar S."/>
            <person name="Horikawa D."/>
            <person name="Ishino K."/>
            <person name="Komine S."/>
            <person name="Tomita M."/>
            <person name="Blaxter M."/>
            <person name="Arakawa K."/>
        </authorList>
    </citation>
    <scope>NUCLEOTIDE SEQUENCE [LARGE SCALE GENOMIC DNA]</scope>
    <source>
        <strain evidence="4">Z151</strain>
    </source>
</reference>
<dbReference type="Gene3D" id="6.10.140.1230">
    <property type="match status" value="1"/>
</dbReference>